<dbReference type="PANTHER" id="PTHR43726">
    <property type="entry name" value="3-METHYLORNITHINE SYNTHASE"/>
    <property type="match status" value="1"/>
</dbReference>
<feature type="binding site" evidence="7">
    <location>
        <position position="70"/>
    </location>
    <ligand>
        <name>[4Fe-4S] cluster</name>
        <dbReference type="ChEBI" id="CHEBI:49883"/>
        <note>4Fe-4S-S-AdoMet</note>
    </ligand>
</feature>
<feature type="compositionally biased region" description="Low complexity" evidence="9">
    <location>
        <begin position="351"/>
        <end position="360"/>
    </location>
</feature>
<dbReference type="EMBL" id="SSTM01000003">
    <property type="protein sequence ID" value="TJW10627.1"/>
    <property type="molecule type" value="Genomic_DNA"/>
</dbReference>
<feature type="domain" description="Radical SAM core" evidence="10">
    <location>
        <begin position="56"/>
        <end position="278"/>
    </location>
</feature>
<dbReference type="SMART" id="SM00729">
    <property type="entry name" value="Elp3"/>
    <property type="match status" value="1"/>
</dbReference>
<feature type="binding site" evidence="7">
    <location>
        <position position="77"/>
    </location>
    <ligand>
        <name>[4Fe-4S] cluster</name>
        <dbReference type="ChEBI" id="CHEBI:49883"/>
        <note>4Fe-4S-S-AdoMet</note>
    </ligand>
</feature>
<dbReference type="RefSeq" id="WP_136845672.1">
    <property type="nucleotide sequence ID" value="NZ_SSTM01000003.1"/>
</dbReference>
<dbReference type="Gene3D" id="3.20.20.70">
    <property type="entry name" value="Aldolase class I"/>
    <property type="match status" value="1"/>
</dbReference>
<evidence type="ECO:0000256" key="4">
    <source>
        <dbReference type="ARBA" id="ARBA00023004"/>
    </source>
</evidence>
<dbReference type="OrthoDB" id="9786826at2"/>
<dbReference type="Pfam" id="PF04055">
    <property type="entry name" value="Radical_SAM"/>
    <property type="match status" value="1"/>
</dbReference>
<dbReference type="CDD" id="cd01335">
    <property type="entry name" value="Radical_SAM"/>
    <property type="match status" value="1"/>
</dbReference>
<gene>
    <name evidence="11" type="primary">hydE</name>
    <name evidence="11" type="ORF">E5982_04890</name>
</gene>
<feature type="binding site" evidence="8">
    <location>
        <position position="170"/>
    </location>
    <ligand>
        <name>S-adenosyl-L-methionine</name>
        <dbReference type="ChEBI" id="CHEBI:59789"/>
    </ligand>
</feature>
<evidence type="ECO:0000256" key="9">
    <source>
        <dbReference type="SAM" id="MobiDB-lite"/>
    </source>
</evidence>
<dbReference type="InterPro" id="IPR010722">
    <property type="entry name" value="BATS_dom"/>
</dbReference>
<dbReference type="GO" id="GO:0042364">
    <property type="term" value="P:water-soluble vitamin biosynthetic process"/>
    <property type="evidence" value="ECO:0007669"/>
    <property type="project" value="UniProtKB-ARBA"/>
</dbReference>
<dbReference type="PANTHER" id="PTHR43726:SF1">
    <property type="entry name" value="BIOTIN SYNTHASE"/>
    <property type="match status" value="1"/>
</dbReference>
<dbReference type="SFLD" id="SFLDG01280">
    <property type="entry name" value="HydE/PylB-like"/>
    <property type="match status" value="1"/>
</dbReference>
<keyword evidence="3" id="KW-0479">Metal-binding</keyword>
<protein>
    <submittedName>
        <fullName evidence="11">[FeFe] hydrogenase H-cluster radical SAM maturase HydE</fullName>
    </submittedName>
</protein>
<dbReference type="InterPro" id="IPR013785">
    <property type="entry name" value="Aldolase_TIM"/>
</dbReference>
<dbReference type="NCBIfam" id="TIGR03956">
    <property type="entry name" value="rSAM_HydE"/>
    <property type="match status" value="1"/>
</dbReference>
<dbReference type="AlphaFoldDB" id="A0A4T9THM0"/>
<feature type="binding site" evidence="7">
    <location>
        <position position="74"/>
    </location>
    <ligand>
        <name>[4Fe-4S] cluster</name>
        <dbReference type="ChEBI" id="CHEBI:49883"/>
        <note>4Fe-4S-S-AdoMet</note>
    </ligand>
</feature>
<dbReference type="SMART" id="SM00876">
    <property type="entry name" value="BATS"/>
    <property type="match status" value="1"/>
</dbReference>
<proteinExistence type="predicted"/>
<dbReference type="SFLD" id="SFLDS00029">
    <property type="entry name" value="Radical_SAM"/>
    <property type="match status" value="1"/>
</dbReference>
<evidence type="ECO:0000259" key="10">
    <source>
        <dbReference type="PROSITE" id="PS51918"/>
    </source>
</evidence>
<dbReference type="InterPro" id="IPR006638">
    <property type="entry name" value="Elp3/MiaA/NifB-like_rSAM"/>
</dbReference>
<evidence type="ECO:0000256" key="1">
    <source>
        <dbReference type="ARBA" id="ARBA00022485"/>
    </source>
</evidence>
<dbReference type="PROSITE" id="PS51918">
    <property type="entry name" value="RADICAL_SAM"/>
    <property type="match status" value="1"/>
</dbReference>
<evidence type="ECO:0000313" key="11">
    <source>
        <dbReference type="EMBL" id="TJW10627.1"/>
    </source>
</evidence>
<comment type="cofactor">
    <cofactor evidence="6">
        <name>[2Fe-2S] cluster</name>
        <dbReference type="ChEBI" id="CHEBI:190135"/>
    </cofactor>
</comment>
<comment type="caution">
    <text evidence="11">The sequence shown here is derived from an EMBL/GenBank/DDBJ whole genome shotgun (WGS) entry which is preliminary data.</text>
</comment>
<keyword evidence="4 7" id="KW-0408">Iron</keyword>
<comment type="cofactor">
    <cofactor evidence="7">
        <name>[4Fe-4S] cluster</name>
        <dbReference type="ChEBI" id="CHEBI:49883"/>
    </cofactor>
    <text evidence="7">Binds 1 [4Fe-4S] cluster. The cluster is coordinated with 3 cysteines and an exchangeable S-adenosyl-L-methionine.</text>
</comment>
<sequence>MGQAVAGPAWPIAEKLRQGDALSAAELELLVRHRTPELAEYLAKAARAACEAVYGDALFARGLIEISNICRNDCYYCGIRRSNRSVGRYRLAPEDVLACAEEGWQAGFRTFVLQGGEDAALTDAWLCAVVEGLKGAHPGCAITLSVGERSLESYRRLRAAGADRYLLRHETATAAHYRQLHPRSLTLEARLACLQALREAGFAVGAGFMVGSPGQTAAHLAADLAFVQQFRPEMCGIGPFVPHHATPFAAQPAGSVELTCYLLSIIRLMNPAVLLPATTALEALDPEGRRRAVRAGANVVMPNLSPPAVQGSYQLYDNKPAGGEAAQQLWDALACKARGWGKRLVEDRGDPAPAGVAGPSSAGGGGFVSPGTAPARPSSPDPISPYPKEA</sequence>
<dbReference type="InterPro" id="IPR058240">
    <property type="entry name" value="rSAM_sf"/>
</dbReference>
<evidence type="ECO:0000313" key="12">
    <source>
        <dbReference type="Proteomes" id="UP000309454"/>
    </source>
</evidence>
<dbReference type="InterPro" id="IPR034422">
    <property type="entry name" value="HydE/PylB-like"/>
</dbReference>
<keyword evidence="2 7" id="KW-0949">S-adenosyl-L-methionine</keyword>
<dbReference type="SFLD" id="SFLDG01060">
    <property type="entry name" value="BATS_domain_containing"/>
    <property type="match status" value="1"/>
</dbReference>
<feature type="compositionally biased region" description="Pro residues" evidence="9">
    <location>
        <begin position="377"/>
        <end position="390"/>
    </location>
</feature>
<name>A0A4T9THM0_9ACTN</name>
<reference evidence="11 12" key="1">
    <citation type="submission" date="2019-04" db="EMBL/GenBank/DDBJ databases">
        <title>Microbes associate with the intestines of laboratory mice.</title>
        <authorList>
            <person name="Navarre W."/>
            <person name="Wong E."/>
            <person name="Huang K.C."/>
            <person name="Tropini C."/>
            <person name="Ng K."/>
            <person name="Yu B."/>
        </authorList>
    </citation>
    <scope>NUCLEOTIDE SEQUENCE [LARGE SCALE GENOMIC DNA]</scope>
    <source>
        <strain evidence="11 12">NM48_B13</strain>
    </source>
</reference>
<dbReference type="SFLD" id="SFLDF00348">
    <property type="entry name" value="FeFe_hydrogenase_maturase_(Hyd"/>
    <property type="match status" value="1"/>
</dbReference>
<dbReference type="SFLD" id="SFLDG01082">
    <property type="entry name" value="B12-binding_domain_containing"/>
    <property type="match status" value="1"/>
</dbReference>
<evidence type="ECO:0000256" key="7">
    <source>
        <dbReference type="PIRSR" id="PIRSR004762-1"/>
    </source>
</evidence>
<evidence type="ECO:0000256" key="6">
    <source>
        <dbReference type="ARBA" id="ARBA00034078"/>
    </source>
</evidence>
<dbReference type="GO" id="GO:0046872">
    <property type="term" value="F:metal ion binding"/>
    <property type="evidence" value="ECO:0007669"/>
    <property type="project" value="UniProtKB-KW"/>
</dbReference>
<evidence type="ECO:0000256" key="2">
    <source>
        <dbReference type="ARBA" id="ARBA00022691"/>
    </source>
</evidence>
<evidence type="ECO:0000256" key="8">
    <source>
        <dbReference type="PIRSR" id="PIRSR004762-2"/>
    </source>
</evidence>
<dbReference type="Proteomes" id="UP000309454">
    <property type="component" value="Unassembled WGS sequence"/>
</dbReference>
<feature type="binding site" evidence="8">
    <location>
        <position position="190"/>
    </location>
    <ligand>
        <name>S-adenosyl-L-methionine</name>
        <dbReference type="ChEBI" id="CHEBI:59789"/>
    </ligand>
</feature>
<keyword evidence="5 7" id="KW-0411">Iron-sulfur</keyword>
<keyword evidence="12" id="KW-1185">Reference proteome</keyword>
<dbReference type="GO" id="GO:0051539">
    <property type="term" value="F:4 iron, 4 sulfur cluster binding"/>
    <property type="evidence" value="ECO:0007669"/>
    <property type="project" value="UniProtKB-KW"/>
</dbReference>
<dbReference type="InterPro" id="IPR007197">
    <property type="entry name" value="rSAM"/>
</dbReference>
<organism evidence="11 12">
    <name type="scientific">Parvibacter caecicola</name>
    <dbReference type="NCBI Taxonomy" id="747645"/>
    <lineage>
        <taxon>Bacteria</taxon>
        <taxon>Bacillati</taxon>
        <taxon>Actinomycetota</taxon>
        <taxon>Coriobacteriia</taxon>
        <taxon>Coriobacteriales</taxon>
        <taxon>Coriobacteriaceae</taxon>
        <taxon>Parvibacter</taxon>
    </lineage>
</organism>
<keyword evidence="1 7" id="KW-0004">4Fe-4S</keyword>
<dbReference type="InterPro" id="IPR024021">
    <property type="entry name" value="FeFe-hyd_HydE_rSAM"/>
</dbReference>
<dbReference type="SUPFAM" id="SSF102114">
    <property type="entry name" value="Radical SAM enzymes"/>
    <property type="match status" value="1"/>
</dbReference>
<accession>A0A4T9THM0</accession>
<dbReference type="PIRSF" id="PIRSF004762">
    <property type="entry name" value="CHP00423"/>
    <property type="match status" value="1"/>
</dbReference>
<dbReference type="GO" id="GO:0044272">
    <property type="term" value="P:sulfur compound biosynthetic process"/>
    <property type="evidence" value="ECO:0007669"/>
    <property type="project" value="UniProtKB-ARBA"/>
</dbReference>
<feature type="region of interest" description="Disordered" evidence="9">
    <location>
        <begin position="346"/>
        <end position="390"/>
    </location>
</feature>
<dbReference type="GO" id="GO:0016740">
    <property type="term" value="F:transferase activity"/>
    <property type="evidence" value="ECO:0007669"/>
    <property type="project" value="TreeGrafter"/>
</dbReference>
<evidence type="ECO:0000256" key="5">
    <source>
        <dbReference type="ARBA" id="ARBA00023014"/>
    </source>
</evidence>
<feature type="binding site" evidence="8">
    <location>
        <position position="145"/>
    </location>
    <ligand>
        <name>(3R)-3-methyl-D-ornithine</name>
        <dbReference type="ChEBI" id="CHEBI:64642"/>
    </ligand>
</feature>
<evidence type="ECO:0000256" key="3">
    <source>
        <dbReference type="ARBA" id="ARBA00022723"/>
    </source>
</evidence>